<evidence type="ECO:0000256" key="5">
    <source>
        <dbReference type="ARBA" id="ARBA00022884"/>
    </source>
</evidence>
<evidence type="ECO:0000256" key="8">
    <source>
        <dbReference type="ARBA" id="ARBA00032993"/>
    </source>
</evidence>
<keyword evidence="3" id="KW-0690">Ribosome biogenesis</keyword>
<name>A0AAW1WQK2_RUBAR</name>
<gene>
    <name evidence="10" type="ORF">M0R45_023785</name>
</gene>
<proteinExistence type="inferred from homology"/>
<organism evidence="10 11">
    <name type="scientific">Rubus argutus</name>
    <name type="common">Southern blackberry</name>
    <dbReference type="NCBI Taxonomy" id="59490"/>
    <lineage>
        <taxon>Eukaryota</taxon>
        <taxon>Viridiplantae</taxon>
        <taxon>Streptophyta</taxon>
        <taxon>Embryophyta</taxon>
        <taxon>Tracheophyta</taxon>
        <taxon>Spermatophyta</taxon>
        <taxon>Magnoliopsida</taxon>
        <taxon>eudicotyledons</taxon>
        <taxon>Gunneridae</taxon>
        <taxon>Pentapetalae</taxon>
        <taxon>rosids</taxon>
        <taxon>fabids</taxon>
        <taxon>Rosales</taxon>
        <taxon>Rosaceae</taxon>
        <taxon>Rosoideae</taxon>
        <taxon>Rosoideae incertae sedis</taxon>
        <taxon>Rubus</taxon>
    </lineage>
</organism>
<accession>A0AAW1WQK2</accession>
<evidence type="ECO:0000313" key="10">
    <source>
        <dbReference type="EMBL" id="KAK9926562.1"/>
    </source>
</evidence>
<dbReference type="Gene3D" id="3.30.1370.10">
    <property type="entry name" value="K Homology domain, type 1"/>
    <property type="match status" value="1"/>
</dbReference>
<evidence type="ECO:0000313" key="11">
    <source>
        <dbReference type="Proteomes" id="UP001457282"/>
    </source>
</evidence>
<dbReference type="InterPro" id="IPR041174">
    <property type="entry name" value="KRR1-like_KH1"/>
</dbReference>
<dbReference type="AlphaFoldDB" id="A0AAW1WQK2"/>
<evidence type="ECO:0000256" key="2">
    <source>
        <dbReference type="ARBA" id="ARBA00009344"/>
    </source>
</evidence>
<comment type="caution">
    <text evidence="10">The sequence shown here is derived from an EMBL/GenBank/DDBJ whole genome shotgun (WGS) entry which is preliminary data.</text>
</comment>
<evidence type="ECO:0000256" key="3">
    <source>
        <dbReference type="ARBA" id="ARBA00022517"/>
    </source>
</evidence>
<evidence type="ECO:0000259" key="9">
    <source>
        <dbReference type="Pfam" id="PF17903"/>
    </source>
</evidence>
<protein>
    <recommendedName>
        <fullName evidence="8">KRR-R motif-containing protein 1</fullName>
    </recommendedName>
</protein>
<keyword evidence="7" id="KW-0687">Ribonucleoprotein</keyword>
<reference evidence="10 11" key="1">
    <citation type="journal article" date="2023" name="G3 (Bethesda)">
        <title>A chromosome-length genome assembly and annotation of blackberry (Rubus argutus, cv. 'Hillquist').</title>
        <authorList>
            <person name="Bruna T."/>
            <person name="Aryal R."/>
            <person name="Dudchenko O."/>
            <person name="Sargent D.J."/>
            <person name="Mead D."/>
            <person name="Buti M."/>
            <person name="Cavallini A."/>
            <person name="Hytonen T."/>
            <person name="Andres J."/>
            <person name="Pham M."/>
            <person name="Weisz D."/>
            <person name="Mascagni F."/>
            <person name="Usai G."/>
            <person name="Natali L."/>
            <person name="Bassil N."/>
            <person name="Fernandez G.E."/>
            <person name="Lomsadze A."/>
            <person name="Armour M."/>
            <person name="Olukolu B."/>
            <person name="Poorten T."/>
            <person name="Britton C."/>
            <person name="Davik J."/>
            <person name="Ashrafi H."/>
            <person name="Aiden E.L."/>
            <person name="Borodovsky M."/>
            <person name="Worthington M."/>
        </authorList>
    </citation>
    <scope>NUCLEOTIDE SEQUENCE [LARGE SCALE GENOMIC DNA]</scope>
    <source>
        <strain evidence="10">PI 553951</strain>
    </source>
</reference>
<dbReference type="GO" id="GO:0032040">
    <property type="term" value="C:small-subunit processome"/>
    <property type="evidence" value="ECO:0007669"/>
    <property type="project" value="TreeGrafter"/>
</dbReference>
<feature type="domain" description="KRR1 small subunit processome component first KH" evidence="9">
    <location>
        <begin position="21"/>
        <end position="99"/>
    </location>
</feature>
<keyword evidence="11" id="KW-1185">Reference proteome</keyword>
<evidence type="ECO:0000256" key="1">
    <source>
        <dbReference type="ARBA" id="ARBA00004604"/>
    </source>
</evidence>
<evidence type="ECO:0000256" key="4">
    <source>
        <dbReference type="ARBA" id="ARBA00022552"/>
    </source>
</evidence>
<dbReference type="Proteomes" id="UP001457282">
    <property type="component" value="Unassembled WGS sequence"/>
</dbReference>
<dbReference type="EMBL" id="JBEDUW010000005">
    <property type="protein sequence ID" value="KAK9926562.1"/>
    <property type="molecule type" value="Genomic_DNA"/>
</dbReference>
<dbReference type="PANTHER" id="PTHR12581">
    <property type="entry name" value="HIV-1 REV BINDING PROTEIN 2, 3"/>
    <property type="match status" value="1"/>
</dbReference>
<dbReference type="PANTHER" id="PTHR12581:SF0">
    <property type="entry name" value="KRR1 SMALL SUBUNIT PROCESSOME COMPONENT HOMOLOG"/>
    <property type="match status" value="1"/>
</dbReference>
<keyword evidence="4" id="KW-0698">rRNA processing</keyword>
<dbReference type="InterPro" id="IPR036612">
    <property type="entry name" value="KH_dom_type_1_sf"/>
</dbReference>
<comment type="subcellular location">
    <subcellularLocation>
        <location evidence="1">Nucleus</location>
        <location evidence="1">Nucleolus</location>
    </subcellularLocation>
</comment>
<dbReference type="Pfam" id="PF17903">
    <property type="entry name" value="KH_KRR1_1st"/>
    <property type="match status" value="1"/>
</dbReference>
<keyword evidence="5" id="KW-0694">RNA-binding</keyword>
<evidence type="ECO:0000256" key="7">
    <source>
        <dbReference type="ARBA" id="ARBA00023274"/>
    </source>
</evidence>
<comment type="similarity">
    <text evidence="2">Belongs to the KRR1 family.</text>
</comment>
<evidence type="ECO:0000256" key="6">
    <source>
        <dbReference type="ARBA" id="ARBA00023242"/>
    </source>
</evidence>
<sequence length="179" mass="20160">MEICGRYQSDKPGGGTYEFTSFTTYFAEYQLPKLSDSFSMVESALAEHGITYKLDLVKRYMIVITNERTKDPDMIHRARELIRLLSKTDVSPSMAIEILNGNLHHDFIKTGHQDGGLSKIHGISDERFAKRRNRFVKNLKGNSVTAAGTSLVHVKVVRKIVERCFVDNVNPAAVVKSLN</sequence>
<dbReference type="GO" id="GO:0006364">
    <property type="term" value="P:rRNA processing"/>
    <property type="evidence" value="ECO:0007669"/>
    <property type="project" value="UniProtKB-KW"/>
</dbReference>
<dbReference type="InterPro" id="IPR024166">
    <property type="entry name" value="rRNA_assembly_KRR1"/>
</dbReference>
<keyword evidence="6" id="KW-0539">Nucleus</keyword>
<dbReference type="GO" id="GO:0003723">
    <property type="term" value="F:RNA binding"/>
    <property type="evidence" value="ECO:0007669"/>
    <property type="project" value="UniProtKB-KW"/>
</dbReference>